<dbReference type="RefSeq" id="WP_169943986.1">
    <property type="nucleotide sequence ID" value="NZ_CP053015.1"/>
</dbReference>
<keyword evidence="3" id="KW-1185">Reference proteome</keyword>
<dbReference type="InterPro" id="IPR036760">
    <property type="entry name" value="SspB-like_sf"/>
</dbReference>
<organism evidence="2 3">
    <name type="scientific">Sphingomonas lacunae</name>
    <dbReference type="NCBI Taxonomy" id="2698828"/>
    <lineage>
        <taxon>Bacteria</taxon>
        <taxon>Pseudomonadati</taxon>
        <taxon>Pseudomonadota</taxon>
        <taxon>Alphaproteobacteria</taxon>
        <taxon>Sphingomonadales</taxon>
        <taxon>Sphingomonadaceae</taxon>
        <taxon>Sphingomonas</taxon>
    </lineage>
</organism>
<evidence type="ECO:0000313" key="3">
    <source>
        <dbReference type="Proteomes" id="UP000503018"/>
    </source>
</evidence>
<name>A0A6M4AXJ5_9SPHN</name>
<evidence type="ECO:0000313" key="2">
    <source>
        <dbReference type="EMBL" id="QJQ31681.1"/>
    </source>
</evidence>
<dbReference type="Proteomes" id="UP000503018">
    <property type="component" value="Chromosome"/>
</dbReference>
<dbReference type="InterPro" id="IPR007481">
    <property type="entry name" value="SspB"/>
</dbReference>
<proteinExistence type="predicted"/>
<dbReference type="SUPFAM" id="SSF101738">
    <property type="entry name" value="SspB-like"/>
    <property type="match status" value="1"/>
</dbReference>
<gene>
    <name evidence="2" type="ORF">GV829_03855</name>
</gene>
<dbReference type="Gene3D" id="2.30.30.220">
    <property type="entry name" value="SspB-like"/>
    <property type="match status" value="1"/>
</dbReference>
<accession>A0A6M4AXJ5</accession>
<evidence type="ECO:0000256" key="1">
    <source>
        <dbReference type="SAM" id="MobiDB-lite"/>
    </source>
</evidence>
<dbReference type="KEGG" id="slan:GV829_03855"/>
<dbReference type="Pfam" id="PF04386">
    <property type="entry name" value="SspB"/>
    <property type="match status" value="1"/>
</dbReference>
<reference evidence="2 3" key="1">
    <citation type="submission" date="2020-01" db="EMBL/GenBank/DDBJ databases">
        <title>Sphingomonas sp. strain CSW-10.</title>
        <authorList>
            <person name="Chen W.-M."/>
        </authorList>
    </citation>
    <scope>NUCLEOTIDE SEQUENCE [LARGE SCALE GENOMIC DNA]</scope>
    <source>
        <strain evidence="2 3">CSW-10</strain>
    </source>
</reference>
<feature type="region of interest" description="Disordered" evidence="1">
    <location>
        <begin position="127"/>
        <end position="162"/>
    </location>
</feature>
<protein>
    <recommendedName>
        <fullName evidence="4">Stringent starvation protein B</fullName>
    </recommendedName>
</protein>
<sequence>MTDALPPDSLIPYDEIVQEALRAVVGRVLGEIEAAGGQLPGGHHFYITFKTQAPGVDIPAHLIARFPDEMTIVLENRFWDLSVRPDGFSVGLSFNQVGSMLHIPFAAITAFVDPSVDFGLQFQVDDVEQAPAPHEEAENDPPLTRDPDDGSNVVTVDFGRKK</sequence>
<dbReference type="EMBL" id="CP053015">
    <property type="protein sequence ID" value="QJQ31681.1"/>
    <property type="molecule type" value="Genomic_DNA"/>
</dbReference>
<evidence type="ECO:0008006" key="4">
    <source>
        <dbReference type="Google" id="ProtNLM"/>
    </source>
</evidence>
<dbReference type="AlphaFoldDB" id="A0A6M4AXJ5"/>